<gene>
    <name evidence="1" type="ORF">B0A48_06205</name>
</gene>
<evidence type="ECO:0000313" key="2">
    <source>
        <dbReference type="Proteomes" id="UP000192596"/>
    </source>
</evidence>
<dbReference type="InParanoid" id="A0A1V8TAC5"/>
<dbReference type="AlphaFoldDB" id="A0A1V8TAC5"/>
<comment type="caution">
    <text evidence="1">The sequence shown here is derived from an EMBL/GenBank/DDBJ whole genome shotgun (WGS) entry which is preliminary data.</text>
</comment>
<organism evidence="1 2">
    <name type="scientific">Cryoendolithus antarcticus</name>
    <dbReference type="NCBI Taxonomy" id="1507870"/>
    <lineage>
        <taxon>Eukaryota</taxon>
        <taxon>Fungi</taxon>
        <taxon>Dikarya</taxon>
        <taxon>Ascomycota</taxon>
        <taxon>Pezizomycotina</taxon>
        <taxon>Dothideomycetes</taxon>
        <taxon>Dothideomycetidae</taxon>
        <taxon>Cladosporiales</taxon>
        <taxon>Cladosporiaceae</taxon>
        <taxon>Cryoendolithus</taxon>
    </lineage>
</organism>
<reference evidence="2" key="1">
    <citation type="submission" date="2017-03" db="EMBL/GenBank/DDBJ databases">
        <title>Genomes of endolithic fungi from Antarctica.</title>
        <authorList>
            <person name="Coleine C."/>
            <person name="Masonjones S."/>
            <person name="Stajich J.E."/>
        </authorList>
    </citation>
    <scope>NUCLEOTIDE SEQUENCE [LARGE SCALE GENOMIC DNA]</scope>
    <source>
        <strain evidence="2">CCFEE 5527</strain>
    </source>
</reference>
<dbReference type="Proteomes" id="UP000192596">
    <property type="component" value="Unassembled WGS sequence"/>
</dbReference>
<keyword evidence="2" id="KW-1185">Reference proteome</keyword>
<protein>
    <submittedName>
        <fullName evidence="1">Uncharacterized protein</fullName>
    </submittedName>
</protein>
<name>A0A1V8TAC5_9PEZI</name>
<sequence length="319" mass="35680">MSPFTVSIAPPPPQQLLAPGYLFEIPPEMIHNEAKPVYLDCSTFRFRCSDGVENPMLPRFFGRPHTIPTLQQMRRVVINVSVSPSSEDSRMAALTVLDLLRASRWLAGMKMVTTRFDHKFILTQAVHDMLTAFAMIQAPGQITLVLQRGHVMSQRVAVHKLSGGYNELNRLIEDIDTHPSQHGFRSGDSGDFWPDDEAIDWSNIAYNESKPPIPDDCHNNSDCRCISCRQYSESEDYTIQRSHKHLTTTTTRMVADTTHITTSLKLSTSGATGVEAPRTGRSSWSRASEDANRIGIKALGRLQLMINDEGELKIKGAKE</sequence>
<proteinExistence type="predicted"/>
<evidence type="ECO:0000313" key="1">
    <source>
        <dbReference type="EMBL" id="OQO08335.1"/>
    </source>
</evidence>
<accession>A0A1V8TAC5</accession>
<dbReference type="EMBL" id="NAJO01000012">
    <property type="protein sequence ID" value="OQO08335.1"/>
    <property type="molecule type" value="Genomic_DNA"/>
</dbReference>